<name>A0AAW5UMP7_9BACT</name>
<evidence type="ECO:0000259" key="1">
    <source>
        <dbReference type="Pfam" id="PF08861"/>
    </source>
</evidence>
<reference evidence="2" key="1">
    <citation type="submission" date="2022-11" db="EMBL/GenBank/DDBJ databases">
        <title>Genomic repertoires linked with pathogenic potency of arthritogenic Prevotella copri isolated from the gut of rheumatoid arthritis patients.</title>
        <authorList>
            <person name="Nii T."/>
            <person name="Maeda Y."/>
            <person name="Motooka D."/>
            <person name="Naito M."/>
            <person name="Matsumoto Y."/>
            <person name="Ogawa T."/>
            <person name="Oguro-Igashira E."/>
            <person name="Kishikawa T."/>
            <person name="Yamashita M."/>
            <person name="Koizumi S."/>
            <person name="Kurakawa T."/>
            <person name="Okumura R."/>
            <person name="Kayama H."/>
            <person name="Murakami M."/>
            <person name="Sakaguchi T."/>
            <person name="Das B."/>
            <person name="Nakamura S."/>
            <person name="Okada Y."/>
            <person name="Kumanogoh A."/>
            <person name="Takeda K."/>
        </authorList>
    </citation>
    <scope>NUCLEOTIDE SEQUENCE</scope>
    <source>
        <strain evidence="2">H105_2-2</strain>
    </source>
</reference>
<evidence type="ECO:0000313" key="3">
    <source>
        <dbReference type="Proteomes" id="UP001208620"/>
    </source>
</evidence>
<comment type="caution">
    <text evidence="2">The sequence shown here is derived from an EMBL/GenBank/DDBJ whole genome shotgun (WGS) entry which is preliminary data.</text>
</comment>
<protein>
    <submittedName>
        <fullName evidence="2">DUF1828 domain-containing protein</fullName>
    </submittedName>
</protein>
<dbReference type="RefSeq" id="WP_264949532.1">
    <property type="nucleotide sequence ID" value="NZ_JAPDVB010000002.1"/>
</dbReference>
<dbReference type="AlphaFoldDB" id="A0AAW5UMP7"/>
<sequence>MGWIDNRIAEYYQWLKDNTAIREDKGTGWFSVSTPFVGLFNDNIEIFVKKESETKILLSDDGETIENLFLSGVDVLRSQKRKDYMQKVANNFGIKITPEGEIVTESNGADFARKKHNIISAISSISDMSMLSNDKVTSIFAEDVVSYVESLDVYSNPSFLIKGRSGLDFSFDIQITGKKSELVVKPFNVLRQNGIERFLFCMGDIKQYCVKLIFNRL</sequence>
<gene>
    <name evidence="2" type="ORF">ONT01_13980</name>
</gene>
<accession>A0AAW5UMP7</accession>
<dbReference type="Pfam" id="PF08861">
    <property type="entry name" value="DUF1828"/>
    <property type="match status" value="1"/>
</dbReference>
<evidence type="ECO:0000313" key="2">
    <source>
        <dbReference type="EMBL" id="MCW4138854.1"/>
    </source>
</evidence>
<dbReference type="Proteomes" id="UP001208620">
    <property type="component" value="Unassembled WGS sequence"/>
</dbReference>
<dbReference type="InterPro" id="IPR014960">
    <property type="entry name" value="DUF1828"/>
</dbReference>
<organism evidence="2 3">
    <name type="scientific">Segatella copri</name>
    <dbReference type="NCBI Taxonomy" id="165179"/>
    <lineage>
        <taxon>Bacteria</taxon>
        <taxon>Pseudomonadati</taxon>
        <taxon>Bacteroidota</taxon>
        <taxon>Bacteroidia</taxon>
        <taxon>Bacteroidales</taxon>
        <taxon>Prevotellaceae</taxon>
        <taxon>Segatella</taxon>
    </lineage>
</organism>
<feature type="domain" description="DUF1828" evidence="1">
    <location>
        <begin position="34"/>
        <end position="125"/>
    </location>
</feature>
<proteinExistence type="predicted"/>
<dbReference type="EMBL" id="JAPDVD010000002">
    <property type="protein sequence ID" value="MCW4138854.1"/>
    <property type="molecule type" value="Genomic_DNA"/>
</dbReference>